<proteinExistence type="inferred from homology"/>
<evidence type="ECO:0000256" key="10">
    <source>
        <dbReference type="ARBA" id="ARBA00023014"/>
    </source>
</evidence>
<evidence type="ECO:0000256" key="3">
    <source>
        <dbReference type="ARBA" id="ARBA00012030"/>
    </source>
</evidence>
<dbReference type="InterPro" id="IPR036895">
    <property type="entry name" value="Uracil-DNA_glycosylase-like_sf"/>
</dbReference>
<evidence type="ECO:0000256" key="4">
    <source>
        <dbReference type="ARBA" id="ARBA00019403"/>
    </source>
</evidence>
<gene>
    <name evidence="13" type="ORF">AVDCRST_MAG65-116</name>
</gene>
<dbReference type="InterPro" id="IPR005122">
    <property type="entry name" value="Uracil-DNA_glycosylase-like"/>
</dbReference>
<keyword evidence="5" id="KW-0004">4Fe-4S</keyword>
<keyword evidence="11" id="KW-0234">DNA repair</keyword>
<dbReference type="EMBL" id="CADCVL010000020">
    <property type="protein sequence ID" value="CAA9464369.1"/>
    <property type="molecule type" value="Genomic_DNA"/>
</dbReference>
<dbReference type="NCBIfam" id="TIGR00758">
    <property type="entry name" value="UDG_fam4"/>
    <property type="match status" value="1"/>
</dbReference>
<feature type="domain" description="Uracil-DNA glycosylase-like" evidence="12">
    <location>
        <begin position="40"/>
        <end position="185"/>
    </location>
</feature>
<protein>
    <recommendedName>
        <fullName evidence="4">Type-4 uracil-DNA glycosylase</fullName>
        <ecNumber evidence="3">3.2.2.27</ecNumber>
    </recommendedName>
</protein>
<dbReference type="GO" id="GO:0004844">
    <property type="term" value="F:uracil DNA N-glycosylase activity"/>
    <property type="evidence" value="ECO:0007669"/>
    <property type="project" value="UniProtKB-EC"/>
</dbReference>
<evidence type="ECO:0000256" key="7">
    <source>
        <dbReference type="ARBA" id="ARBA00022763"/>
    </source>
</evidence>
<reference evidence="13" key="1">
    <citation type="submission" date="2020-02" db="EMBL/GenBank/DDBJ databases">
        <authorList>
            <person name="Meier V. D."/>
        </authorList>
    </citation>
    <scope>NUCLEOTIDE SEQUENCE</scope>
    <source>
        <strain evidence="13">AVDCRST_MAG65</strain>
    </source>
</reference>
<dbReference type="GO" id="GO:0051539">
    <property type="term" value="F:4 iron, 4 sulfur cluster binding"/>
    <property type="evidence" value="ECO:0007669"/>
    <property type="project" value="UniProtKB-KW"/>
</dbReference>
<dbReference type="InterPro" id="IPR005273">
    <property type="entry name" value="Ura-DNA_glyco_family4"/>
</dbReference>
<dbReference type="SMART" id="SM00987">
    <property type="entry name" value="UreE_C"/>
    <property type="match status" value="1"/>
</dbReference>
<dbReference type="PANTHER" id="PTHR33693:SF1">
    <property type="entry name" value="TYPE-4 URACIL-DNA GLYCOSYLASE"/>
    <property type="match status" value="1"/>
</dbReference>
<keyword evidence="10" id="KW-0411">Iron-sulfur</keyword>
<dbReference type="AlphaFoldDB" id="A0A6J4R545"/>
<keyword evidence="9" id="KW-0408">Iron</keyword>
<evidence type="ECO:0000259" key="12">
    <source>
        <dbReference type="SMART" id="SM00986"/>
    </source>
</evidence>
<dbReference type="EC" id="3.2.2.27" evidence="3"/>
<keyword evidence="6" id="KW-0479">Metal-binding</keyword>
<keyword evidence="13" id="KW-0326">Glycosidase</keyword>
<evidence type="ECO:0000256" key="9">
    <source>
        <dbReference type="ARBA" id="ARBA00023004"/>
    </source>
</evidence>
<evidence type="ECO:0000313" key="13">
    <source>
        <dbReference type="EMBL" id="CAA9464369.1"/>
    </source>
</evidence>
<organism evidence="13">
    <name type="scientific">uncultured Solirubrobacteraceae bacterium</name>
    <dbReference type="NCBI Taxonomy" id="1162706"/>
    <lineage>
        <taxon>Bacteria</taxon>
        <taxon>Bacillati</taxon>
        <taxon>Actinomycetota</taxon>
        <taxon>Thermoleophilia</taxon>
        <taxon>Solirubrobacterales</taxon>
        <taxon>Solirubrobacteraceae</taxon>
        <taxon>environmental samples</taxon>
    </lineage>
</organism>
<sequence length="206" mass="21901">MTGPSAPSGAYADLDALGAEIRAHAGCGFEPCETATHMVPGHGSPTARVMVIGEAPGASEDRAGEPFVGRAGRLLNEVLERAGLRREEVWVTNVVKARPPGNRDPRPAEVEHCRPWLLAELELLRPGLIVPLGRHALGHFAPGAKITEVAGTRLEREGLALFPLLHPAAALRSPPMRERLFADADRLREAISELSGGGAASEDRGR</sequence>
<accession>A0A6J4R545</accession>
<comment type="catalytic activity">
    <reaction evidence="1">
        <text>Hydrolyzes single-stranded DNA or mismatched double-stranded DNA and polynucleotides, releasing free uracil.</text>
        <dbReference type="EC" id="3.2.2.27"/>
    </reaction>
</comment>
<dbReference type="InterPro" id="IPR051536">
    <property type="entry name" value="UDG_Type-4/5"/>
</dbReference>
<dbReference type="GO" id="GO:0046872">
    <property type="term" value="F:metal ion binding"/>
    <property type="evidence" value="ECO:0007669"/>
    <property type="project" value="UniProtKB-KW"/>
</dbReference>
<keyword evidence="8 13" id="KW-0378">Hydrolase</keyword>
<evidence type="ECO:0000256" key="8">
    <source>
        <dbReference type="ARBA" id="ARBA00022801"/>
    </source>
</evidence>
<dbReference type="Gene3D" id="3.40.470.10">
    <property type="entry name" value="Uracil-DNA glycosylase-like domain"/>
    <property type="match status" value="1"/>
</dbReference>
<evidence type="ECO:0000256" key="5">
    <source>
        <dbReference type="ARBA" id="ARBA00022485"/>
    </source>
</evidence>
<evidence type="ECO:0000256" key="11">
    <source>
        <dbReference type="ARBA" id="ARBA00023204"/>
    </source>
</evidence>
<dbReference type="PANTHER" id="PTHR33693">
    <property type="entry name" value="TYPE-5 URACIL-DNA GLYCOSYLASE"/>
    <property type="match status" value="1"/>
</dbReference>
<dbReference type="SMART" id="SM00986">
    <property type="entry name" value="UDG"/>
    <property type="match status" value="1"/>
</dbReference>
<dbReference type="CDD" id="cd10030">
    <property type="entry name" value="UDG-F4_TTUDGA_SPO1dp_like"/>
    <property type="match status" value="1"/>
</dbReference>
<evidence type="ECO:0000256" key="2">
    <source>
        <dbReference type="ARBA" id="ARBA00006521"/>
    </source>
</evidence>
<evidence type="ECO:0000256" key="1">
    <source>
        <dbReference type="ARBA" id="ARBA00001400"/>
    </source>
</evidence>
<comment type="similarity">
    <text evidence="2">Belongs to the uracil-DNA glycosylase (UDG) superfamily. Type 4 (UDGa) family.</text>
</comment>
<evidence type="ECO:0000256" key="6">
    <source>
        <dbReference type="ARBA" id="ARBA00022723"/>
    </source>
</evidence>
<dbReference type="GO" id="GO:0006281">
    <property type="term" value="P:DNA repair"/>
    <property type="evidence" value="ECO:0007669"/>
    <property type="project" value="UniProtKB-KW"/>
</dbReference>
<dbReference type="SUPFAM" id="SSF52141">
    <property type="entry name" value="Uracil-DNA glycosylase-like"/>
    <property type="match status" value="1"/>
</dbReference>
<name>A0A6J4R545_9ACTN</name>
<keyword evidence="7" id="KW-0227">DNA damage</keyword>
<dbReference type="Pfam" id="PF03167">
    <property type="entry name" value="UDG"/>
    <property type="match status" value="1"/>
</dbReference>